<dbReference type="InterPro" id="IPR052415">
    <property type="entry name" value="Diphthine_MTase"/>
</dbReference>
<gene>
    <name evidence="4" type="ORF">CB5_LOCUS25761</name>
</gene>
<proteinExistence type="predicted"/>
<organism evidence="4">
    <name type="scientific">Ananas comosus var. bracteatus</name>
    <name type="common">red pineapple</name>
    <dbReference type="NCBI Taxonomy" id="296719"/>
    <lineage>
        <taxon>Eukaryota</taxon>
        <taxon>Viridiplantae</taxon>
        <taxon>Streptophyta</taxon>
        <taxon>Embryophyta</taxon>
        <taxon>Tracheophyta</taxon>
        <taxon>Spermatophyta</taxon>
        <taxon>Magnoliopsida</taxon>
        <taxon>Liliopsida</taxon>
        <taxon>Poales</taxon>
        <taxon>Bromeliaceae</taxon>
        <taxon>Bromelioideae</taxon>
        <taxon>Ananas</taxon>
    </lineage>
</organism>
<dbReference type="GO" id="GO:0061685">
    <property type="term" value="F:diphthine methylesterase activity"/>
    <property type="evidence" value="ECO:0007669"/>
    <property type="project" value="TreeGrafter"/>
</dbReference>
<keyword evidence="2" id="KW-0677">Repeat</keyword>
<dbReference type="GO" id="GO:0017183">
    <property type="term" value="P:protein histidyl modification to diphthamide"/>
    <property type="evidence" value="ECO:0007669"/>
    <property type="project" value="TreeGrafter"/>
</dbReference>
<dbReference type="EMBL" id="LR862136">
    <property type="protein sequence ID" value="CAD1842550.1"/>
    <property type="molecule type" value="Genomic_DNA"/>
</dbReference>
<dbReference type="Gene3D" id="2.130.10.10">
    <property type="entry name" value="YVTN repeat-like/Quinoprotein amine dehydrogenase"/>
    <property type="match status" value="1"/>
</dbReference>
<protein>
    <submittedName>
        <fullName evidence="4">Uncharacterized protein</fullName>
    </submittedName>
</protein>
<dbReference type="AlphaFoldDB" id="A0A6V7QHH2"/>
<comment type="pathway">
    <text evidence="3">Protein modification.</text>
</comment>
<dbReference type="InterPro" id="IPR015943">
    <property type="entry name" value="WD40/YVTN_repeat-like_dom_sf"/>
</dbReference>
<evidence type="ECO:0000256" key="2">
    <source>
        <dbReference type="ARBA" id="ARBA00022737"/>
    </source>
</evidence>
<dbReference type="PANTHER" id="PTHR46042">
    <property type="entry name" value="DIPHTHINE METHYLTRANSFERASE"/>
    <property type="match status" value="1"/>
</dbReference>
<dbReference type="GO" id="GO:0005737">
    <property type="term" value="C:cytoplasm"/>
    <property type="evidence" value="ECO:0007669"/>
    <property type="project" value="TreeGrafter"/>
</dbReference>
<evidence type="ECO:0000313" key="4">
    <source>
        <dbReference type="EMBL" id="CAD1842550.1"/>
    </source>
</evidence>
<dbReference type="PANTHER" id="PTHR46042:SF1">
    <property type="entry name" value="DIPHTHINE METHYLTRANSFERASE"/>
    <property type="match status" value="1"/>
</dbReference>
<accession>A0A6V7QHH2</accession>
<sequence length="124" mass="14312">MQSPTRWVFVASLKSPLDLNILLTGSYDEFLRVWGERFGELNTIHIFLVWYQRHACMVVLLFVKIGEGDVTLLETYCKHESLAYGADWQKEGCLDDQSSKTSVAATCSFYDRLLRIWQPITLIC</sequence>
<name>A0A6V7QHH2_ANACO</name>
<reference evidence="4" key="1">
    <citation type="submission" date="2020-07" db="EMBL/GenBank/DDBJ databases">
        <authorList>
            <person name="Lin J."/>
        </authorList>
    </citation>
    <scope>NUCLEOTIDE SEQUENCE</scope>
</reference>
<evidence type="ECO:0000256" key="3">
    <source>
        <dbReference type="ARBA" id="ARBA00043952"/>
    </source>
</evidence>
<evidence type="ECO:0000256" key="1">
    <source>
        <dbReference type="ARBA" id="ARBA00022574"/>
    </source>
</evidence>
<keyword evidence="1" id="KW-0853">WD repeat</keyword>